<feature type="transmembrane region" description="Helical" evidence="9">
    <location>
        <begin position="131"/>
        <end position="153"/>
    </location>
</feature>
<feature type="domain" description="ABC transmembrane type-1" evidence="10">
    <location>
        <begin position="18"/>
        <end position="207"/>
    </location>
</feature>
<feature type="transmembrane region" description="Helical" evidence="9">
    <location>
        <begin position="188"/>
        <end position="210"/>
    </location>
</feature>
<dbReference type="GO" id="GO:0043190">
    <property type="term" value="C:ATP-binding cassette (ABC) transporter complex"/>
    <property type="evidence" value="ECO:0007669"/>
    <property type="project" value="InterPro"/>
</dbReference>
<name>A0A8B2NFR6_9HYPH</name>
<keyword evidence="5 9" id="KW-0812">Transmembrane</keyword>
<organism evidence="11 12">
    <name type="scientific">Acuticoccus sediminis</name>
    <dbReference type="NCBI Taxonomy" id="2184697"/>
    <lineage>
        <taxon>Bacteria</taxon>
        <taxon>Pseudomonadati</taxon>
        <taxon>Pseudomonadota</taxon>
        <taxon>Alphaproteobacteria</taxon>
        <taxon>Hyphomicrobiales</taxon>
        <taxon>Amorphaceae</taxon>
        <taxon>Acuticoccus</taxon>
    </lineage>
</organism>
<protein>
    <submittedName>
        <fullName evidence="11">ABC transporter permease</fullName>
    </submittedName>
</protein>
<evidence type="ECO:0000313" key="11">
    <source>
        <dbReference type="EMBL" id="RAH97739.1"/>
    </source>
</evidence>
<proteinExistence type="inferred from homology"/>
<dbReference type="Gene3D" id="1.10.3720.10">
    <property type="entry name" value="MetI-like"/>
    <property type="match status" value="1"/>
</dbReference>
<evidence type="ECO:0000256" key="6">
    <source>
        <dbReference type="ARBA" id="ARBA00022970"/>
    </source>
</evidence>
<evidence type="ECO:0000256" key="7">
    <source>
        <dbReference type="ARBA" id="ARBA00022989"/>
    </source>
</evidence>
<dbReference type="InterPro" id="IPR043429">
    <property type="entry name" value="ArtM/GltK/GlnP/TcyL/YhdX-like"/>
</dbReference>
<evidence type="ECO:0000256" key="1">
    <source>
        <dbReference type="ARBA" id="ARBA00004429"/>
    </source>
</evidence>
<dbReference type="OrthoDB" id="9814550at2"/>
<dbReference type="InterPro" id="IPR010065">
    <property type="entry name" value="AA_ABC_transptr_permease_3TM"/>
</dbReference>
<keyword evidence="12" id="KW-1185">Reference proteome</keyword>
<dbReference type="Proteomes" id="UP000249590">
    <property type="component" value="Unassembled WGS sequence"/>
</dbReference>
<evidence type="ECO:0000313" key="12">
    <source>
        <dbReference type="Proteomes" id="UP000249590"/>
    </source>
</evidence>
<dbReference type="GO" id="GO:0022857">
    <property type="term" value="F:transmembrane transporter activity"/>
    <property type="evidence" value="ECO:0007669"/>
    <property type="project" value="InterPro"/>
</dbReference>
<sequence>MSDWDIVFQEWPRFARGFSNTLILFGVSTVGAFILGAILVNALVSRNPSTRGAAHVYVDGMRMLPFLIFAYLLYYGLPSVGIRMSAWTAGLIGLVLYHAAYVAEILRGAWSQLPAGQTEAARAMGFHGAKLFLRIVLPQLVLGSAPILGNQLIYMLKDTAFLMIITVQELTYAASSVQSMYFVPLQPFIVAIALYWVTTMAIEGLVFVVGRFARKRGLGRA</sequence>
<reference evidence="11 12" key="1">
    <citation type="submission" date="2018-05" db="EMBL/GenBank/DDBJ databases">
        <title>Acuticoccus sediminis sp. nov., isolated from deep-sea sediment of Indian Ocean.</title>
        <authorList>
            <person name="Liu X."/>
            <person name="Lai Q."/>
            <person name="Du Y."/>
            <person name="Sun F."/>
            <person name="Zhang X."/>
            <person name="Wang S."/>
            <person name="Shao Z."/>
        </authorList>
    </citation>
    <scope>NUCLEOTIDE SEQUENCE [LARGE SCALE GENOMIC DNA]</scope>
    <source>
        <strain evidence="11 12">PTG4-2</strain>
    </source>
</reference>
<keyword evidence="3 9" id="KW-0813">Transport</keyword>
<evidence type="ECO:0000259" key="10">
    <source>
        <dbReference type="PROSITE" id="PS50928"/>
    </source>
</evidence>
<comment type="similarity">
    <text evidence="2">Belongs to the binding-protein-dependent transport system permease family. HisMQ subfamily.</text>
</comment>
<evidence type="ECO:0000256" key="4">
    <source>
        <dbReference type="ARBA" id="ARBA00022475"/>
    </source>
</evidence>
<dbReference type="AlphaFoldDB" id="A0A8B2NFR6"/>
<keyword evidence="7 9" id="KW-1133">Transmembrane helix</keyword>
<accession>A0A8B2NFR6</accession>
<feature type="transmembrane region" description="Helical" evidence="9">
    <location>
        <begin position="56"/>
        <end position="74"/>
    </location>
</feature>
<dbReference type="PANTHER" id="PTHR30614:SF0">
    <property type="entry name" value="L-CYSTINE TRANSPORT SYSTEM PERMEASE PROTEIN TCYL"/>
    <property type="match status" value="1"/>
</dbReference>
<comment type="caution">
    <text evidence="11">The sequence shown here is derived from an EMBL/GenBank/DDBJ whole genome shotgun (WGS) entry which is preliminary data.</text>
</comment>
<gene>
    <name evidence="11" type="ORF">DLJ53_28265</name>
</gene>
<keyword evidence="8 9" id="KW-0472">Membrane</keyword>
<feature type="transmembrane region" description="Helical" evidence="9">
    <location>
        <begin position="22"/>
        <end position="44"/>
    </location>
</feature>
<dbReference type="EMBL" id="QHHQ01000008">
    <property type="protein sequence ID" value="RAH97739.1"/>
    <property type="molecule type" value="Genomic_DNA"/>
</dbReference>
<dbReference type="InterPro" id="IPR035906">
    <property type="entry name" value="MetI-like_sf"/>
</dbReference>
<dbReference type="Pfam" id="PF00528">
    <property type="entry name" value="BPD_transp_1"/>
    <property type="match status" value="1"/>
</dbReference>
<evidence type="ECO:0000256" key="8">
    <source>
        <dbReference type="ARBA" id="ARBA00023136"/>
    </source>
</evidence>
<dbReference type="InterPro" id="IPR000515">
    <property type="entry name" value="MetI-like"/>
</dbReference>
<keyword evidence="4" id="KW-1003">Cell membrane</keyword>
<evidence type="ECO:0000256" key="9">
    <source>
        <dbReference type="RuleBase" id="RU363032"/>
    </source>
</evidence>
<evidence type="ECO:0000256" key="3">
    <source>
        <dbReference type="ARBA" id="ARBA00022448"/>
    </source>
</evidence>
<dbReference type="PANTHER" id="PTHR30614">
    <property type="entry name" value="MEMBRANE COMPONENT OF AMINO ACID ABC TRANSPORTER"/>
    <property type="match status" value="1"/>
</dbReference>
<evidence type="ECO:0000256" key="2">
    <source>
        <dbReference type="ARBA" id="ARBA00010072"/>
    </source>
</evidence>
<comment type="subcellular location">
    <subcellularLocation>
        <location evidence="1">Cell inner membrane</location>
        <topology evidence="1">Multi-pass membrane protein</topology>
    </subcellularLocation>
    <subcellularLocation>
        <location evidence="9">Cell membrane</location>
        <topology evidence="9">Multi-pass membrane protein</topology>
    </subcellularLocation>
</comment>
<dbReference type="PROSITE" id="PS50928">
    <property type="entry name" value="ABC_TM1"/>
    <property type="match status" value="1"/>
</dbReference>
<dbReference type="NCBIfam" id="TIGR01726">
    <property type="entry name" value="HEQRo_perm_3TM"/>
    <property type="match status" value="1"/>
</dbReference>
<dbReference type="SUPFAM" id="SSF161098">
    <property type="entry name" value="MetI-like"/>
    <property type="match status" value="1"/>
</dbReference>
<keyword evidence="6" id="KW-0029">Amino-acid transport</keyword>
<dbReference type="RefSeq" id="WP_111351585.1">
    <property type="nucleotide sequence ID" value="NZ_QHHQ01000008.1"/>
</dbReference>
<evidence type="ECO:0000256" key="5">
    <source>
        <dbReference type="ARBA" id="ARBA00022692"/>
    </source>
</evidence>
<dbReference type="GO" id="GO:0006865">
    <property type="term" value="P:amino acid transport"/>
    <property type="evidence" value="ECO:0007669"/>
    <property type="project" value="UniProtKB-KW"/>
</dbReference>
<feature type="transmembrane region" description="Helical" evidence="9">
    <location>
        <begin position="86"/>
        <end position="110"/>
    </location>
</feature>
<dbReference type="CDD" id="cd06261">
    <property type="entry name" value="TM_PBP2"/>
    <property type="match status" value="1"/>
</dbReference>